<dbReference type="Proteomes" id="UP001244443">
    <property type="component" value="Chromosome"/>
</dbReference>
<keyword evidence="1" id="KW-0732">Signal</keyword>
<dbReference type="EMBL" id="CP129970">
    <property type="protein sequence ID" value="WMN07245.1"/>
    <property type="molecule type" value="Genomic_DNA"/>
</dbReference>
<dbReference type="Gene3D" id="2.60.40.4070">
    <property type="match status" value="1"/>
</dbReference>
<dbReference type="InterPro" id="IPR011889">
    <property type="entry name" value="Liste_lipo_26"/>
</dbReference>
<gene>
    <name evidence="4" type="ORF">QYS48_28280</name>
</gene>
<evidence type="ECO:0000313" key="4">
    <source>
        <dbReference type="EMBL" id="WMN07245.1"/>
    </source>
</evidence>
<feature type="domain" description="Secretion system C-terminal sorting" evidence="3">
    <location>
        <begin position="1514"/>
        <end position="1590"/>
    </location>
</feature>
<reference evidence="4" key="1">
    <citation type="submission" date="2023-08" db="EMBL/GenBank/DDBJ databases">
        <title>Comparative genomics and taxonomic characterization of three novel marine species of genus Marivirga.</title>
        <authorList>
            <person name="Muhammad N."/>
            <person name="Kim S.-G."/>
        </authorList>
    </citation>
    <scope>NUCLEOTIDE SEQUENCE [LARGE SCALE GENOMIC DNA]</scope>
    <source>
        <strain evidence="4">ABR2-2</strain>
    </source>
</reference>
<proteinExistence type="predicted"/>
<evidence type="ECO:0000259" key="3">
    <source>
        <dbReference type="Pfam" id="PF18962"/>
    </source>
</evidence>
<name>A0AA51NA04_9BACT</name>
<evidence type="ECO:0000256" key="1">
    <source>
        <dbReference type="ARBA" id="ARBA00022729"/>
    </source>
</evidence>
<evidence type="ECO:0000313" key="5">
    <source>
        <dbReference type="Proteomes" id="UP001244443"/>
    </source>
</evidence>
<organism evidence="4 5">
    <name type="scientific">Marivirga arenosa</name>
    <dbReference type="NCBI Taxonomy" id="3059076"/>
    <lineage>
        <taxon>Bacteria</taxon>
        <taxon>Pseudomonadati</taxon>
        <taxon>Bacteroidota</taxon>
        <taxon>Cytophagia</taxon>
        <taxon>Cytophagales</taxon>
        <taxon>Marivirgaceae</taxon>
        <taxon>Marivirga</taxon>
    </lineage>
</organism>
<dbReference type="Pfam" id="PF03382">
    <property type="entry name" value="DUF285"/>
    <property type="match status" value="4"/>
</dbReference>
<sequence length="1592" mass="177463">MYILTPLINFSKVSKILLSLVTLLIFQSSFLIAQDRPFITVWQTDNPGSSNDNQITIPGTGTDYLIEWEEVGNEANNNGSETGTDTHTITFPSAGTYRVKINGDFNRINFNNQGDVQKITDIEQWGDISWSSFENAFFNCDNLLYSATDAPDLSGVTNMSRMFENTNQFNGDIDNWDVSTITNMNYMFRYAYAFNQSLNNWDVSSVELAFHMFDGADQFNGDITAWNTSNIRSFSKMFRNASSFNQDISGWSTTSALYMISMFEGAESFNADISNWQTANVQEMTLMFSGATAFDANLGNWDISSITNMSNMLDNSGLSTANYDAIITGWAENQETPQGITLGAANLNYCNSAASRNDLINTYGWTIQDGTNECSTNLPFITVWQTDNPGSSNDNQITIPGTGTDYLIEWEEVGNEANNNGSETGTDTHTITFPSAGTYRVKINGDFNRINFNNQGDVQKITDIEQWGDISWSSFENAFFNCDNLLYSATDAPDLSGVTNMSRMFENTNQFNGDIDNWDVSTITNMNYMFRYAYAFNQSLNNWDVSSVELAFHMFDGADQFNGDITAWNTSNIRSFSKMFRNASSFNQDISGWSTTSALYMISMFEGAESFNADISNWQTANVQEMTLMFSGATAFDANLGNWDISSITNMSNMLDNSGLSTANYDAIITGWAENQETPQGITLGAANLNYCNSAASRNDLINTYGWTIQDGTNECSTNLPFITVWQTDNPGSSNDNQITIPGTGTDYLIEWEEVGNEANNNGSETGTDTHTITFPSAGTYRVKINGDFNRINFNNQGDVQKITDIEQWGDISWSSFENAFFNCDNLLYSATDAPDLSGVTNMSRMFENTNQFNGDIDNWDVSTITNMNYMFRYAYAFNQSLNNWDVSSVELAFHMFDGADQFNGDITAWNTSNIRSFSKMFRNASSFNQDISGWSTTSALYMISMFEGAESFNADISNWQTANVQEMTLMFSGATAFDANLGNWDISSITNMSNMLDNSGLSTANYDATITGWAENQETPQGITLGAANLNYCNSAASRNDLINTYGWTIQDGTNECSTNLPFITVWQTDNPGSSNDNQITIPGTGTDYLIEWEEVGNEANNNGSETGTDTHTITFPSAGTYRVKINGDFNRINFNNQGDVQKITDIEQWGDISWSSFENAFFNCDNLLYSATDAPDLSGVTNMSRMFENTNQFNGDIDNWDVSTITNMNYMFRYAYAFNQSLNNWDVSSVELAFHMFDGADQFNGDITAWNTSNIRSFSKMFRNASSFNQDISGWSTTSALYMISMFEGAESFNADISNWQTANVQEMTLMFSGATAFDANLGNWDISSITNMSNMLDNSGLSTENYDLTLEGWATNGNIPSDIALSAEGLFYCASEEYRQQLINEYGWNITGDETCSIAIQETMPAVEATSVEKTTEIYITFDQEIEEIDLSGITLEDINGTEISLTDIYIDSLTLNLVHSGLGSNTYQVTIPENSIISASGKENETIEWSFTTQRVLSTEDQITNSKYSVFPNPFTDQTNLTFNLNKNESVKLRVYDLKGQLVREETFKNLSSGEQSITFERNDLPSGLYNYQIQSKSGSFGGKMLIK</sequence>
<protein>
    <submittedName>
        <fullName evidence="4">BspA family leucine-rich repeat surface protein</fullName>
    </submittedName>
</protein>
<evidence type="ECO:0000259" key="2">
    <source>
        <dbReference type="Pfam" id="PF13205"/>
    </source>
</evidence>
<dbReference type="NCBIfam" id="TIGR04183">
    <property type="entry name" value="Por_Secre_tail"/>
    <property type="match status" value="1"/>
</dbReference>
<keyword evidence="5" id="KW-1185">Reference proteome</keyword>
<dbReference type="Pfam" id="PF13205">
    <property type="entry name" value="Big_5"/>
    <property type="match status" value="1"/>
</dbReference>
<dbReference type="InterPro" id="IPR032812">
    <property type="entry name" value="SbsA_Ig"/>
</dbReference>
<dbReference type="RefSeq" id="WP_308357336.1">
    <property type="nucleotide sequence ID" value="NZ_CP129970.2"/>
</dbReference>
<dbReference type="InterPro" id="IPR026444">
    <property type="entry name" value="Secre_tail"/>
</dbReference>
<feature type="domain" description="SbsA Ig-like" evidence="2">
    <location>
        <begin position="1402"/>
        <end position="1497"/>
    </location>
</feature>
<accession>A0AA51NA04</accession>
<dbReference type="NCBIfam" id="TIGR02167">
    <property type="entry name" value="Liste_lipo_26"/>
    <property type="match status" value="4"/>
</dbReference>
<dbReference type="InterPro" id="IPR005046">
    <property type="entry name" value="DUF285"/>
</dbReference>
<dbReference type="Pfam" id="PF18962">
    <property type="entry name" value="Por_Secre_tail"/>
    <property type="match status" value="1"/>
</dbReference>